<gene>
    <name evidence="1" type="ORF">VNI00_016417</name>
</gene>
<name>A0AAW0BDY5_9AGAR</name>
<evidence type="ECO:0008006" key="3">
    <source>
        <dbReference type="Google" id="ProtNLM"/>
    </source>
</evidence>
<comment type="caution">
    <text evidence="1">The sequence shown here is derived from an EMBL/GenBank/DDBJ whole genome shotgun (WGS) entry which is preliminary data.</text>
</comment>
<protein>
    <recommendedName>
        <fullName evidence="3">BED-type domain-containing protein</fullName>
    </recommendedName>
</protein>
<sequence>MSNFWEPVSGDRSRTKCTICASCANNESDGIIKKTSKSSHLKTAMHLKALQACQTLSPGGSLPSRSNLRATIIPEVHPAPPNAETHIAVMEDLDEILKEPGSDHEPISDTAEGGVFSNIILDEHEGTYFDTILGQPVVLTAGEDPNVSRLRNHDVLTHQMDNIGFLSTSSVFDVESLEDTDNHSNPVMDQLNMAIENLDMGSDDEREDMEVESHAHDAEEWKPHGSKTVTRCTLPTLRQLMKETEGLTSYNKAMISSAAAKQTEVTYVRNE</sequence>
<evidence type="ECO:0000313" key="1">
    <source>
        <dbReference type="EMBL" id="KAK7024293.1"/>
    </source>
</evidence>
<keyword evidence="2" id="KW-1185">Reference proteome</keyword>
<dbReference type="Proteomes" id="UP001383192">
    <property type="component" value="Unassembled WGS sequence"/>
</dbReference>
<evidence type="ECO:0000313" key="2">
    <source>
        <dbReference type="Proteomes" id="UP001383192"/>
    </source>
</evidence>
<dbReference type="AlphaFoldDB" id="A0AAW0BDY5"/>
<accession>A0AAW0BDY5</accession>
<reference evidence="1 2" key="1">
    <citation type="submission" date="2024-01" db="EMBL/GenBank/DDBJ databases">
        <title>A draft genome for a cacao thread blight-causing isolate of Paramarasmius palmivorus.</title>
        <authorList>
            <person name="Baruah I.K."/>
            <person name="Bukari Y."/>
            <person name="Amoako-Attah I."/>
            <person name="Meinhardt L.W."/>
            <person name="Bailey B.A."/>
            <person name="Cohen S.P."/>
        </authorList>
    </citation>
    <scope>NUCLEOTIDE SEQUENCE [LARGE SCALE GENOMIC DNA]</scope>
    <source>
        <strain evidence="1 2">GH-12</strain>
    </source>
</reference>
<proteinExistence type="predicted"/>
<dbReference type="EMBL" id="JAYKXP010000127">
    <property type="protein sequence ID" value="KAK7024293.1"/>
    <property type="molecule type" value="Genomic_DNA"/>
</dbReference>
<organism evidence="1 2">
    <name type="scientific">Paramarasmius palmivorus</name>
    <dbReference type="NCBI Taxonomy" id="297713"/>
    <lineage>
        <taxon>Eukaryota</taxon>
        <taxon>Fungi</taxon>
        <taxon>Dikarya</taxon>
        <taxon>Basidiomycota</taxon>
        <taxon>Agaricomycotina</taxon>
        <taxon>Agaricomycetes</taxon>
        <taxon>Agaricomycetidae</taxon>
        <taxon>Agaricales</taxon>
        <taxon>Marasmiineae</taxon>
        <taxon>Marasmiaceae</taxon>
        <taxon>Paramarasmius</taxon>
    </lineage>
</organism>